<comment type="caution">
    <text evidence="5">The sequence shown here is derived from an EMBL/GenBank/DDBJ whole genome shotgun (WGS) entry which is preliminary data.</text>
</comment>
<dbReference type="EMBL" id="JBHSQK010000011">
    <property type="protein sequence ID" value="MFC5948010.1"/>
    <property type="molecule type" value="Genomic_DNA"/>
</dbReference>
<dbReference type="RefSeq" id="WP_379565068.1">
    <property type="nucleotide sequence ID" value="NZ_JBHSQK010000011.1"/>
</dbReference>
<dbReference type="SMART" id="SM00331">
    <property type="entry name" value="PP2C_SIG"/>
    <property type="match status" value="1"/>
</dbReference>
<dbReference type="PANTHER" id="PTHR43156">
    <property type="entry name" value="STAGE II SPORULATION PROTEIN E-RELATED"/>
    <property type="match status" value="1"/>
</dbReference>
<feature type="domain" description="GAF" evidence="3">
    <location>
        <begin position="228"/>
        <end position="381"/>
    </location>
</feature>
<accession>A0ABW1I3L5</accession>
<dbReference type="SUPFAM" id="SSF55781">
    <property type="entry name" value="GAF domain-like"/>
    <property type="match status" value="2"/>
</dbReference>
<dbReference type="PANTHER" id="PTHR43156:SF2">
    <property type="entry name" value="STAGE II SPORULATION PROTEIN E"/>
    <property type="match status" value="1"/>
</dbReference>
<feature type="domain" description="PPM-type phosphatase" evidence="4">
    <location>
        <begin position="408"/>
        <end position="625"/>
    </location>
</feature>
<dbReference type="Gene3D" id="3.60.40.10">
    <property type="entry name" value="PPM-type phosphatase domain"/>
    <property type="match status" value="1"/>
</dbReference>
<proteinExistence type="predicted"/>
<dbReference type="SMART" id="SM00065">
    <property type="entry name" value="GAF"/>
    <property type="match status" value="2"/>
</dbReference>
<evidence type="ECO:0000256" key="1">
    <source>
        <dbReference type="ARBA" id="ARBA00022801"/>
    </source>
</evidence>
<dbReference type="Pfam" id="PF01590">
    <property type="entry name" value="GAF"/>
    <property type="match status" value="1"/>
</dbReference>
<dbReference type="InterPro" id="IPR003018">
    <property type="entry name" value="GAF"/>
</dbReference>
<dbReference type="SUPFAM" id="SSF81606">
    <property type="entry name" value="PP2C-like"/>
    <property type="match status" value="1"/>
</dbReference>
<keyword evidence="6" id="KW-1185">Reference proteome</keyword>
<dbReference type="InterPro" id="IPR029016">
    <property type="entry name" value="GAF-like_dom_sf"/>
</dbReference>
<organism evidence="5 6">
    <name type="scientific">Pseudonocardia lutea</name>
    <dbReference type="NCBI Taxonomy" id="2172015"/>
    <lineage>
        <taxon>Bacteria</taxon>
        <taxon>Bacillati</taxon>
        <taxon>Actinomycetota</taxon>
        <taxon>Actinomycetes</taxon>
        <taxon>Pseudonocardiales</taxon>
        <taxon>Pseudonocardiaceae</taxon>
        <taxon>Pseudonocardia</taxon>
    </lineage>
</organism>
<evidence type="ECO:0000256" key="2">
    <source>
        <dbReference type="SAM" id="MobiDB-lite"/>
    </source>
</evidence>
<reference evidence="6" key="1">
    <citation type="journal article" date="2019" name="Int. J. Syst. Evol. Microbiol.">
        <title>The Global Catalogue of Microorganisms (GCM) 10K type strain sequencing project: providing services to taxonomists for standard genome sequencing and annotation.</title>
        <authorList>
            <consortium name="The Broad Institute Genomics Platform"/>
            <consortium name="The Broad Institute Genome Sequencing Center for Infectious Disease"/>
            <person name="Wu L."/>
            <person name="Ma J."/>
        </authorList>
    </citation>
    <scope>NUCLEOTIDE SEQUENCE [LARGE SCALE GENOMIC DNA]</scope>
    <source>
        <strain evidence="6">CGMCC 4.7397</strain>
    </source>
</reference>
<dbReference type="InterPro" id="IPR036457">
    <property type="entry name" value="PPM-type-like_dom_sf"/>
</dbReference>
<feature type="region of interest" description="Disordered" evidence="2">
    <location>
        <begin position="1"/>
        <end position="25"/>
    </location>
</feature>
<sequence length="635" mass="68651">MSDPLARVPDPAPAQGPAPDPPGVSDCGGLCDPGRLAALAETGLHAAPDPALEALVERVRHRVQVPVALVSLVTPHQQMFPGMAGLPEPWASRRSTPLSHSFCQHVVATAAPLVVDDARDHPLVRTNLAVAELGVIAYAGMPLTDEAGHVLGSLCAIDTRPRRWTPEQVEMLADLARACSAELRLRLAKAEAERERRRRDDVDAQLRRAFDRSQTLLSASQAFAETVTVGDVRDKIGEIVHSDLRAHYVGLTLLDEADRLHRLHDLRFPVGAEQQAPWVDYDLDTPLPSAEAVRTGRLVHYPDRAGFDAAHPEAVRRLHSELGLQALVAAPLPGPTGPIGAIVLGWEHSRPLDAADLVTITTLAGYAAQALARARHRHDEQRRVTATRELLEELQRTLLTSPFEPDHLQLAVRYLPATSETALGGDWYDAFMLRDGALCVAIGDVAGHDRVAVAAMGQLRNLLRGIAYTAHGTPATVLTELDGAITDLAVGTLATAVFARIEQTPELAARGLRRLHWSNAGHPPPLLIETHGRPRLLATRPDLLLGTARATERTDHAEELEPGVTLLLYTDGLVERRGHDLDDGLAWLTERAAQLAGAPLEDLCDGLLDGITEHTDDIALLAIRAHPEDRPRPAA</sequence>
<evidence type="ECO:0000313" key="5">
    <source>
        <dbReference type="EMBL" id="MFC5948010.1"/>
    </source>
</evidence>
<name>A0ABW1I3L5_9PSEU</name>
<dbReference type="InterPro" id="IPR001932">
    <property type="entry name" value="PPM-type_phosphatase-like_dom"/>
</dbReference>
<keyword evidence="1" id="KW-0378">Hydrolase</keyword>
<feature type="domain" description="GAF" evidence="3">
    <location>
        <begin position="47"/>
        <end position="193"/>
    </location>
</feature>
<dbReference type="Proteomes" id="UP001596119">
    <property type="component" value="Unassembled WGS sequence"/>
</dbReference>
<dbReference type="Pfam" id="PF07228">
    <property type="entry name" value="SpoIIE"/>
    <property type="match status" value="1"/>
</dbReference>
<dbReference type="Pfam" id="PF13185">
    <property type="entry name" value="GAF_2"/>
    <property type="match status" value="1"/>
</dbReference>
<evidence type="ECO:0000313" key="6">
    <source>
        <dbReference type="Proteomes" id="UP001596119"/>
    </source>
</evidence>
<evidence type="ECO:0000259" key="3">
    <source>
        <dbReference type="SMART" id="SM00065"/>
    </source>
</evidence>
<dbReference type="Gene3D" id="3.30.450.40">
    <property type="match status" value="2"/>
</dbReference>
<dbReference type="InterPro" id="IPR052016">
    <property type="entry name" value="Bact_Sigma-Reg"/>
</dbReference>
<evidence type="ECO:0000259" key="4">
    <source>
        <dbReference type="SMART" id="SM00331"/>
    </source>
</evidence>
<feature type="compositionally biased region" description="Pro residues" evidence="2">
    <location>
        <begin position="10"/>
        <end position="22"/>
    </location>
</feature>
<gene>
    <name evidence="5" type="ORF">ACFQH9_06960</name>
</gene>
<protein>
    <submittedName>
        <fullName evidence="5">SpoIIE family protein phosphatase</fullName>
    </submittedName>
</protein>